<dbReference type="RefSeq" id="WP_172344883.1">
    <property type="nucleotide sequence ID" value="NZ_CASYYZ010000057.1"/>
</dbReference>
<name>A0ABX2B4T0_9BACT</name>
<reference evidence="7 8" key="1">
    <citation type="submission" date="2020-05" db="EMBL/GenBank/DDBJ databases">
        <title>Distinct polysaccharide utilization as determinants for interspecies competition between intestinal Prevotella spp.</title>
        <authorList>
            <person name="Galvez E.J.C."/>
            <person name="Iljazovic A."/>
            <person name="Strowig T."/>
        </authorList>
    </citation>
    <scope>NUCLEOTIDE SEQUENCE [LARGE SCALE GENOMIC DNA]</scope>
    <source>
        <strain evidence="7 8">PCHR</strain>
    </source>
</reference>
<evidence type="ECO:0000256" key="1">
    <source>
        <dbReference type="ARBA" id="ARBA00004442"/>
    </source>
</evidence>
<dbReference type="Pfam" id="PF07715">
    <property type="entry name" value="Plug"/>
    <property type="match status" value="1"/>
</dbReference>
<comment type="caution">
    <text evidence="7">The sequence shown here is derived from an EMBL/GenBank/DDBJ whole genome shotgun (WGS) entry which is preliminary data.</text>
</comment>
<evidence type="ECO:0000313" key="7">
    <source>
        <dbReference type="EMBL" id="NPE25417.1"/>
    </source>
</evidence>
<keyword evidence="2" id="KW-0472">Membrane</keyword>
<evidence type="ECO:0000256" key="3">
    <source>
        <dbReference type="ARBA" id="ARBA00023237"/>
    </source>
</evidence>
<keyword evidence="3" id="KW-0998">Cell outer membrane</keyword>
<gene>
    <name evidence="7" type="ORF">HPS54_07825</name>
</gene>
<dbReference type="InterPro" id="IPR036942">
    <property type="entry name" value="Beta-barrel_TonB_sf"/>
</dbReference>
<evidence type="ECO:0000259" key="6">
    <source>
        <dbReference type="Pfam" id="PF14905"/>
    </source>
</evidence>
<evidence type="ECO:0000259" key="5">
    <source>
        <dbReference type="Pfam" id="PF07715"/>
    </source>
</evidence>
<comment type="subcellular location">
    <subcellularLocation>
        <location evidence="1">Cell outer membrane</location>
    </subcellularLocation>
</comment>
<evidence type="ECO:0000256" key="2">
    <source>
        <dbReference type="ARBA" id="ARBA00023136"/>
    </source>
</evidence>
<keyword evidence="4" id="KW-0732">Signal</keyword>
<dbReference type="InterPro" id="IPR037066">
    <property type="entry name" value="Plug_dom_sf"/>
</dbReference>
<dbReference type="SUPFAM" id="SSF56935">
    <property type="entry name" value="Porins"/>
    <property type="match status" value="1"/>
</dbReference>
<sequence>MNRYFTLLLLSLSVVCASAQTAENTVKTPVDSLSTDTARIQEKMIGIGEVTVTAQRSLIKNEADKVTYDVKNDEDAKTSTIIEILRKVPFVTVDGDNNIKVKGNSNFKIYKNGRPNQSFSKNPKEVLSSIPASMIKKIEVITEPGAKYDGEGLDGILNIVMEDNTSMKGIVGNINTGISRSNGYSSIWSTVQTGKFTASGYYSYNRQLAAGTTYDFRSEKTYIKSGNKEVSRSRSSNAGNIHPFGLDASYEADSLNLITLSLNAFSYKIGIPSSNEYMLTDNEGNIINSYNSKFEGSYQKYLDLDGHIDYQRLTHRKGESLNLSYMLSTTNMRRANDIYYNNVLNYPAYSNRKDLTKNIYMEHTVQFDWTRPVTKGQTLNLGAKYIYRDNHSKSEQSTDGKELPASDFSHVTQVAAAYGEYNMKISKWTFIAGLRYEHAFMKAEYRDGSADDFKRDIGDFIPGITTNYRINDYNSIKLKYNMRINRPGISYLNPAVYRYPNSVSFGNSELESANMHTLILSYSLTKQDFMMNIDCTYAWSDNQISGYNYVEDDIVYSTYGNIGCMDGLKMNAYVKWKLSKTTSFMINGAVMNMKYYNDNLGLNNRKWVCYFYSQITQQLPWKLRMELAGGRNDSGISGLYGHSKGTYFYYPTLQRSFLKQDRLTVRLYAFNPIGRKYTEYKSYTTAGDYIGRDVSRTYARNFGISVSYRFGSLNASVKKTNKSIDNSDLIGRK</sequence>
<evidence type="ECO:0000313" key="8">
    <source>
        <dbReference type="Proteomes" id="UP000820977"/>
    </source>
</evidence>
<feature type="domain" description="TonB-dependent receptor plug" evidence="5">
    <location>
        <begin position="70"/>
        <end position="155"/>
    </location>
</feature>
<dbReference type="Gene3D" id="2.40.170.20">
    <property type="entry name" value="TonB-dependent receptor, beta-barrel domain"/>
    <property type="match status" value="1"/>
</dbReference>
<feature type="signal peptide" evidence="4">
    <location>
        <begin position="1"/>
        <end position="19"/>
    </location>
</feature>
<dbReference type="InterPro" id="IPR041700">
    <property type="entry name" value="OMP_b-brl_3"/>
</dbReference>
<protein>
    <submittedName>
        <fullName evidence="7">Outer membrane beta-barrel protein</fullName>
    </submittedName>
</protein>
<feature type="domain" description="Outer membrane protein beta-barrel" evidence="6">
    <location>
        <begin position="315"/>
        <end position="708"/>
    </location>
</feature>
<proteinExistence type="predicted"/>
<dbReference type="Pfam" id="PF14905">
    <property type="entry name" value="OMP_b-brl_3"/>
    <property type="match status" value="1"/>
</dbReference>
<organism evidence="7 8">
    <name type="scientific">Xylanibacter caecicola</name>
    <dbReference type="NCBI Taxonomy" id="2736294"/>
    <lineage>
        <taxon>Bacteria</taxon>
        <taxon>Pseudomonadati</taxon>
        <taxon>Bacteroidota</taxon>
        <taxon>Bacteroidia</taxon>
        <taxon>Bacteroidales</taxon>
        <taxon>Prevotellaceae</taxon>
        <taxon>Xylanibacter</taxon>
    </lineage>
</organism>
<accession>A0ABX2B4T0</accession>
<dbReference type="Proteomes" id="UP000820977">
    <property type="component" value="Unassembled WGS sequence"/>
</dbReference>
<feature type="chain" id="PRO_5045736008" evidence="4">
    <location>
        <begin position="20"/>
        <end position="733"/>
    </location>
</feature>
<dbReference type="Gene3D" id="2.170.130.10">
    <property type="entry name" value="TonB-dependent receptor, plug domain"/>
    <property type="match status" value="1"/>
</dbReference>
<dbReference type="EMBL" id="JABKKJ010000011">
    <property type="protein sequence ID" value="NPE25417.1"/>
    <property type="molecule type" value="Genomic_DNA"/>
</dbReference>
<keyword evidence="8" id="KW-1185">Reference proteome</keyword>
<dbReference type="InterPro" id="IPR012910">
    <property type="entry name" value="Plug_dom"/>
</dbReference>
<evidence type="ECO:0000256" key="4">
    <source>
        <dbReference type="SAM" id="SignalP"/>
    </source>
</evidence>